<feature type="coiled-coil region" evidence="13">
    <location>
        <begin position="106"/>
        <end position="133"/>
    </location>
</feature>
<dbReference type="CDD" id="cd16922">
    <property type="entry name" value="HATPase_EvgS-ArcB-TorS-like"/>
    <property type="match status" value="1"/>
</dbReference>
<comment type="subcellular location">
    <subcellularLocation>
        <location evidence="2">Cell membrane</location>
        <topology evidence="2">Multi-pass membrane protein</topology>
    </subcellularLocation>
</comment>
<dbReference type="SUPFAM" id="SSF52172">
    <property type="entry name" value="CheY-like"/>
    <property type="match status" value="1"/>
</dbReference>
<dbReference type="SMART" id="SM00388">
    <property type="entry name" value="HisKA"/>
    <property type="match status" value="1"/>
</dbReference>
<dbReference type="Gene3D" id="1.10.287.130">
    <property type="match status" value="1"/>
</dbReference>
<dbReference type="PANTHER" id="PTHR45339">
    <property type="entry name" value="HYBRID SIGNAL TRANSDUCTION HISTIDINE KINASE J"/>
    <property type="match status" value="1"/>
</dbReference>
<evidence type="ECO:0000259" key="16">
    <source>
        <dbReference type="PROSITE" id="PS50110"/>
    </source>
</evidence>
<dbReference type="InterPro" id="IPR047347">
    <property type="entry name" value="YvaQ-like_sensor"/>
</dbReference>
<dbReference type="Gene3D" id="3.30.565.10">
    <property type="entry name" value="Histidine kinase-like ATPase, C-terminal domain"/>
    <property type="match status" value="1"/>
</dbReference>
<evidence type="ECO:0000313" key="19">
    <source>
        <dbReference type="Proteomes" id="UP001310386"/>
    </source>
</evidence>
<feature type="modified residue" description="4-aspartylphosphate" evidence="12">
    <location>
        <position position="834"/>
    </location>
</feature>
<keyword evidence="7" id="KW-0547">Nucleotide-binding</keyword>
<feature type="domain" description="HAMP" evidence="17">
    <location>
        <begin position="206"/>
        <end position="260"/>
    </location>
</feature>
<dbReference type="SUPFAM" id="SSF55781">
    <property type="entry name" value="GAF domain-like"/>
    <property type="match status" value="1"/>
</dbReference>
<dbReference type="SMART" id="SM00448">
    <property type="entry name" value="REC"/>
    <property type="match status" value="1"/>
</dbReference>
<dbReference type="EC" id="2.7.13.3" evidence="3"/>
<dbReference type="SMART" id="SM00065">
    <property type="entry name" value="GAF"/>
    <property type="match status" value="1"/>
</dbReference>
<keyword evidence="4" id="KW-1003">Cell membrane</keyword>
<feature type="transmembrane region" description="Helical" evidence="14">
    <location>
        <begin position="6"/>
        <end position="29"/>
    </location>
</feature>
<protein>
    <recommendedName>
        <fullName evidence="3">histidine kinase</fullName>
        <ecNumber evidence="3">2.7.13.3</ecNumber>
    </recommendedName>
</protein>
<dbReference type="CDD" id="cd17546">
    <property type="entry name" value="REC_hyHK_CKI1_RcsC-like"/>
    <property type="match status" value="1"/>
</dbReference>
<dbReference type="CDD" id="cd06225">
    <property type="entry name" value="HAMP"/>
    <property type="match status" value="1"/>
</dbReference>
<proteinExistence type="predicted"/>
<dbReference type="CDD" id="cd19411">
    <property type="entry name" value="MCP2201-like_sensor"/>
    <property type="match status" value="1"/>
</dbReference>
<evidence type="ECO:0000256" key="3">
    <source>
        <dbReference type="ARBA" id="ARBA00012438"/>
    </source>
</evidence>
<dbReference type="PROSITE" id="PS50885">
    <property type="entry name" value="HAMP"/>
    <property type="match status" value="1"/>
</dbReference>
<dbReference type="InterPro" id="IPR003660">
    <property type="entry name" value="HAMP_dom"/>
</dbReference>
<evidence type="ECO:0000256" key="10">
    <source>
        <dbReference type="ARBA" id="ARBA00023012"/>
    </source>
</evidence>
<keyword evidence="14" id="KW-1133">Transmembrane helix</keyword>
<organism evidence="18 19">
    <name type="scientific">Ferviditalea candida</name>
    <dbReference type="NCBI Taxonomy" id="3108399"/>
    <lineage>
        <taxon>Bacteria</taxon>
        <taxon>Bacillati</taxon>
        <taxon>Bacillota</taxon>
        <taxon>Bacilli</taxon>
        <taxon>Bacillales</taxon>
        <taxon>Paenibacillaceae</taxon>
        <taxon>Ferviditalea</taxon>
    </lineage>
</organism>
<feature type="coiled-coil region" evidence="13">
    <location>
        <begin position="436"/>
        <end position="502"/>
    </location>
</feature>
<evidence type="ECO:0000256" key="1">
    <source>
        <dbReference type="ARBA" id="ARBA00000085"/>
    </source>
</evidence>
<dbReference type="InterPro" id="IPR011006">
    <property type="entry name" value="CheY-like_superfamily"/>
</dbReference>
<dbReference type="Pfam" id="PF00512">
    <property type="entry name" value="HisKA"/>
    <property type="match status" value="1"/>
</dbReference>
<evidence type="ECO:0000256" key="5">
    <source>
        <dbReference type="ARBA" id="ARBA00022553"/>
    </source>
</evidence>
<keyword evidence="11 14" id="KW-0472">Membrane</keyword>
<dbReference type="RefSeq" id="WP_371755038.1">
    <property type="nucleotide sequence ID" value="NZ_JAYJLD010000024.1"/>
</dbReference>
<evidence type="ECO:0000256" key="4">
    <source>
        <dbReference type="ARBA" id="ARBA00022475"/>
    </source>
</evidence>
<reference evidence="18" key="1">
    <citation type="submission" date="2023-12" db="EMBL/GenBank/DDBJ databases">
        <title>Fervidustalea candida gen. nov., sp. nov., a novel member of the family Paenibacillaceae isolated from a geothermal area.</title>
        <authorList>
            <person name="Li W.-J."/>
            <person name="Jiao J.-Y."/>
            <person name="Chen Y."/>
        </authorList>
    </citation>
    <scope>NUCLEOTIDE SEQUENCE</scope>
    <source>
        <strain evidence="18">SYSU GA230002</strain>
    </source>
</reference>
<dbReference type="InterPro" id="IPR003594">
    <property type="entry name" value="HATPase_dom"/>
</dbReference>
<keyword evidence="5 12" id="KW-0597">Phosphoprotein</keyword>
<dbReference type="PANTHER" id="PTHR45339:SF1">
    <property type="entry name" value="HYBRID SIGNAL TRANSDUCTION HISTIDINE KINASE J"/>
    <property type="match status" value="1"/>
</dbReference>
<keyword evidence="6" id="KW-0808">Transferase</keyword>
<dbReference type="InterPro" id="IPR005467">
    <property type="entry name" value="His_kinase_dom"/>
</dbReference>
<dbReference type="InterPro" id="IPR036890">
    <property type="entry name" value="HATPase_C_sf"/>
</dbReference>
<dbReference type="Proteomes" id="UP001310386">
    <property type="component" value="Unassembled WGS sequence"/>
</dbReference>
<feature type="domain" description="Histidine kinase" evidence="15">
    <location>
        <begin position="512"/>
        <end position="748"/>
    </location>
</feature>
<dbReference type="InterPro" id="IPR003661">
    <property type="entry name" value="HisK_dim/P_dom"/>
</dbReference>
<dbReference type="Gene3D" id="3.40.50.2300">
    <property type="match status" value="1"/>
</dbReference>
<keyword evidence="8" id="KW-0418">Kinase</keyword>
<gene>
    <name evidence="18" type="ORF">VF724_14745</name>
</gene>
<evidence type="ECO:0000256" key="9">
    <source>
        <dbReference type="ARBA" id="ARBA00022840"/>
    </source>
</evidence>
<dbReference type="Gene3D" id="6.10.340.10">
    <property type="match status" value="1"/>
</dbReference>
<dbReference type="CDD" id="cd00082">
    <property type="entry name" value="HisKA"/>
    <property type="match status" value="1"/>
</dbReference>
<dbReference type="SMART" id="SM00304">
    <property type="entry name" value="HAMP"/>
    <property type="match status" value="1"/>
</dbReference>
<keyword evidence="10" id="KW-0902">Two-component regulatory system</keyword>
<dbReference type="InterPro" id="IPR036097">
    <property type="entry name" value="HisK_dim/P_sf"/>
</dbReference>
<dbReference type="Gene3D" id="3.30.450.40">
    <property type="match status" value="1"/>
</dbReference>
<dbReference type="Pfam" id="PF00672">
    <property type="entry name" value="HAMP"/>
    <property type="match status" value="1"/>
</dbReference>
<evidence type="ECO:0000256" key="13">
    <source>
        <dbReference type="SAM" id="Coils"/>
    </source>
</evidence>
<feature type="domain" description="Response regulatory" evidence="16">
    <location>
        <begin position="784"/>
        <end position="901"/>
    </location>
</feature>
<keyword evidence="9" id="KW-0067">ATP-binding</keyword>
<evidence type="ECO:0000259" key="15">
    <source>
        <dbReference type="PROSITE" id="PS50109"/>
    </source>
</evidence>
<dbReference type="PROSITE" id="PS50110">
    <property type="entry name" value="RESPONSE_REGULATORY"/>
    <property type="match status" value="1"/>
</dbReference>
<evidence type="ECO:0000259" key="17">
    <source>
        <dbReference type="PROSITE" id="PS50885"/>
    </source>
</evidence>
<dbReference type="Pfam" id="PF00072">
    <property type="entry name" value="Response_reg"/>
    <property type="match status" value="1"/>
</dbReference>
<evidence type="ECO:0000256" key="6">
    <source>
        <dbReference type="ARBA" id="ARBA00022679"/>
    </source>
</evidence>
<evidence type="ECO:0000256" key="14">
    <source>
        <dbReference type="SAM" id="Phobius"/>
    </source>
</evidence>
<comment type="catalytic activity">
    <reaction evidence="1">
        <text>ATP + protein L-histidine = ADP + protein N-phospho-L-histidine.</text>
        <dbReference type="EC" id="2.7.13.3"/>
    </reaction>
</comment>
<evidence type="ECO:0000313" key="18">
    <source>
        <dbReference type="EMBL" id="MEB3102914.1"/>
    </source>
</evidence>
<dbReference type="InterPro" id="IPR029016">
    <property type="entry name" value="GAF-like_dom_sf"/>
</dbReference>
<evidence type="ECO:0000256" key="7">
    <source>
        <dbReference type="ARBA" id="ARBA00022741"/>
    </source>
</evidence>
<accession>A0ABU5ZKB3</accession>
<keyword evidence="19" id="KW-1185">Reference proteome</keyword>
<dbReference type="InterPro" id="IPR003018">
    <property type="entry name" value="GAF"/>
</dbReference>
<dbReference type="SMART" id="SM00387">
    <property type="entry name" value="HATPase_c"/>
    <property type="match status" value="1"/>
</dbReference>
<dbReference type="InterPro" id="IPR001789">
    <property type="entry name" value="Sig_transdc_resp-reg_receiver"/>
</dbReference>
<dbReference type="InterPro" id="IPR024478">
    <property type="entry name" value="HlyB_4HB_MCP"/>
</dbReference>
<dbReference type="PRINTS" id="PR00344">
    <property type="entry name" value="BCTRLSENSOR"/>
</dbReference>
<keyword evidence="14" id="KW-0812">Transmembrane</keyword>
<evidence type="ECO:0000256" key="12">
    <source>
        <dbReference type="PROSITE-ProRule" id="PRU00169"/>
    </source>
</evidence>
<sequence>MKYKTRLYLGFGSVVLLMTVLLSVAMNILNGMDRDMNEIVSNRYEKVKLATVIRYESNNMGTGLINLLIENNPDRMEQNIDFIQKSRHNAEAALDTLAESVTQDRAKQLITDLKLLNNTHAQVERQIVELAKAGKRAEALQKFTDSQQIRSDLYQTIEELKSYQEKQMDTALLQSNESYHQAANIFVALVIAALLIGAGITIWVIQSIVGNLNKITSVIASTADGPTDKFPRVELVSGDEIGEIAAAFNNMAQKLEEHAEQEKQFNHTIQEQSWLKTKLAEITTMYQGVQDLHTLAQLFITRVTPLVAAGYGVFYIKQGEGDQRRLSKLASYADNGQQVGTDGFRYGEGLVGQCASENRMILLRHVPENYIQISSGLGTAAPNAILILPVEFENEVLAVVEFASFESFSPLHEALLQQIVGNLGVTIKSIAYHMRVEKLLQKSQTLTEELQSQSEELQLQQEELKSINEKLEEQNQNSELKTRELEKVKVELEENARQLALSSQYKSEFLANMSHELRTPLNSLLILAQMLFENTEGNLTPKQLEYVNTIFSSGNDLLNLINHVLDLSKVEAGKMDINLEEVALSDVAVFAERHFLPIAGEKGIQYEIRLDPDLPETFRTDVYRLQQILINLLSNAFKFTDRGQVLLHIHKAGNEILADRHIGHISENSEGIIAFSVADTGIGIPKAKQSLIFEAFQQADGTTSRKYGGTGLGLAICRATAELLGGFVDLYSIEGKGSTFTLYLPISISGAETESRISAAEAAAGLLEELPPPAVHPDPFKGKKILVVDDDMRNVFALTTALERHHMQVVFAENGREGIETLMNHPDIDLILMDIMMPELDGYEAMRAIRKIPEYRSLPIIALTAKAMKTDRDKCIDAGASDYISKPINLNQLFSLLQVWLYK</sequence>
<comment type="caution">
    <text evidence="18">The sequence shown here is derived from an EMBL/GenBank/DDBJ whole genome shotgun (WGS) entry which is preliminary data.</text>
</comment>
<evidence type="ECO:0000256" key="2">
    <source>
        <dbReference type="ARBA" id="ARBA00004651"/>
    </source>
</evidence>
<dbReference type="Pfam" id="PF12729">
    <property type="entry name" value="4HB_MCP_1"/>
    <property type="match status" value="1"/>
</dbReference>
<dbReference type="InterPro" id="IPR004358">
    <property type="entry name" value="Sig_transdc_His_kin-like_C"/>
</dbReference>
<keyword evidence="13" id="KW-0175">Coiled coil</keyword>
<evidence type="ECO:0000256" key="8">
    <source>
        <dbReference type="ARBA" id="ARBA00022777"/>
    </source>
</evidence>
<evidence type="ECO:0000256" key="11">
    <source>
        <dbReference type="ARBA" id="ARBA00023136"/>
    </source>
</evidence>
<dbReference type="SUPFAM" id="SSF55874">
    <property type="entry name" value="ATPase domain of HSP90 chaperone/DNA topoisomerase II/histidine kinase"/>
    <property type="match status" value="1"/>
</dbReference>
<dbReference type="SUPFAM" id="SSF47384">
    <property type="entry name" value="Homodimeric domain of signal transducing histidine kinase"/>
    <property type="match status" value="1"/>
</dbReference>
<dbReference type="Pfam" id="PF02518">
    <property type="entry name" value="HATPase_c"/>
    <property type="match status" value="1"/>
</dbReference>
<dbReference type="Pfam" id="PF13185">
    <property type="entry name" value="GAF_2"/>
    <property type="match status" value="1"/>
</dbReference>
<dbReference type="PROSITE" id="PS50109">
    <property type="entry name" value="HIS_KIN"/>
    <property type="match status" value="1"/>
</dbReference>
<feature type="transmembrane region" description="Helical" evidence="14">
    <location>
        <begin position="182"/>
        <end position="205"/>
    </location>
</feature>
<name>A0ABU5ZKB3_9BACL</name>
<dbReference type="EMBL" id="JAYJLD010000024">
    <property type="protein sequence ID" value="MEB3102914.1"/>
    <property type="molecule type" value="Genomic_DNA"/>
</dbReference>